<sequence length="170" mass="18734">MEFDDILLSRIGTGVTILCAIGSIVGWWHSRRAATEAQTAVQQIHHQRHVRLAGTVQTSLNSAIKLLRTVGPGCNAEKIVGITMEPIIDETEQFLEQFQTTFSGSALAEKINVPVDVFTAEIRTHISALSDAITPGEKLRESRIIYTKLSSLQPEICRVADDFTYNPKGD</sequence>
<keyword evidence="2" id="KW-0614">Plasmid</keyword>
<evidence type="ECO:0000313" key="3">
    <source>
        <dbReference type="Proteomes" id="UP000594500"/>
    </source>
</evidence>
<keyword evidence="1" id="KW-0472">Membrane</keyword>
<name>A0AAP9XV54_RAOTE</name>
<reference evidence="2 3" key="1">
    <citation type="submission" date="2020-10" db="EMBL/GenBank/DDBJ databases">
        <title>Resistance determinants and their genetic context in bacteria from a longitudinal study of pigs reared under conventional and antibiotic-free husbandry practices.</title>
        <authorList>
            <person name="Poulin-Laprade D."/>
            <person name="Brouard J.-S."/>
            <person name="Gagnon N."/>
            <person name="Turcotte A."/>
            <person name="Langlois A."/>
            <person name="Matte J.J."/>
            <person name="Carrillo C.D."/>
            <person name="Zaheer R."/>
            <person name="McAllister T."/>
            <person name="Topp E."/>
            <person name="Talbot G."/>
        </authorList>
    </citation>
    <scope>NUCLEOTIDE SEQUENCE [LARGE SCALE GENOMIC DNA]</scope>
    <source>
        <strain evidence="2 3">Res13-Abat-PEB01-P1-04-A</strain>
        <plasmid evidence="2 3">unnamednovel_1</plasmid>
    </source>
</reference>
<evidence type="ECO:0000256" key="1">
    <source>
        <dbReference type="SAM" id="Phobius"/>
    </source>
</evidence>
<proteinExistence type="predicted"/>
<protein>
    <submittedName>
        <fullName evidence="2">Uncharacterized protein</fullName>
    </submittedName>
</protein>
<keyword evidence="1" id="KW-0812">Transmembrane</keyword>
<dbReference type="EMBL" id="CP062917">
    <property type="protein sequence ID" value="QPF11711.1"/>
    <property type="molecule type" value="Genomic_DNA"/>
</dbReference>
<dbReference type="Proteomes" id="UP000594500">
    <property type="component" value="Plasmid unnamednovel_1"/>
</dbReference>
<feature type="transmembrane region" description="Helical" evidence="1">
    <location>
        <begin position="6"/>
        <end position="28"/>
    </location>
</feature>
<accession>A0AAP9XV54</accession>
<keyword evidence="1" id="KW-1133">Transmembrane helix</keyword>
<gene>
    <name evidence="2" type="ORF">IMO34_27095</name>
</gene>
<geneLocation type="plasmid" evidence="2 3">
    <name>unnamednovel_1</name>
</geneLocation>
<evidence type="ECO:0000313" key="2">
    <source>
        <dbReference type="EMBL" id="QPF11711.1"/>
    </source>
</evidence>
<organism evidence="2 3">
    <name type="scientific">Raoultella terrigena</name>
    <name type="common">Klebsiella terrigena</name>
    <dbReference type="NCBI Taxonomy" id="577"/>
    <lineage>
        <taxon>Bacteria</taxon>
        <taxon>Pseudomonadati</taxon>
        <taxon>Pseudomonadota</taxon>
        <taxon>Gammaproteobacteria</taxon>
        <taxon>Enterobacterales</taxon>
        <taxon>Enterobacteriaceae</taxon>
        <taxon>Klebsiella/Raoultella group</taxon>
        <taxon>Raoultella</taxon>
    </lineage>
</organism>
<dbReference type="AlphaFoldDB" id="A0AAP9XV54"/>
<dbReference type="RefSeq" id="WP_195711747.1">
    <property type="nucleotide sequence ID" value="NZ_CP062917.1"/>
</dbReference>